<feature type="domain" description="DUF31" evidence="1">
    <location>
        <begin position="338"/>
        <end position="828"/>
    </location>
</feature>
<dbReference type="NCBIfam" id="NF045841">
    <property type="entry name" value="Ig_SerProt_MIP"/>
    <property type="match status" value="1"/>
</dbReference>
<dbReference type="Proteomes" id="UP001224428">
    <property type="component" value="Unassembled WGS sequence"/>
</dbReference>
<proteinExistence type="predicted"/>
<evidence type="ECO:0000259" key="1">
    <source>
        <dbReference type="Pfam" id="PF01732"/>
    </source>
</evidence>
<comment type="caution">
    <text evidence="2">The sequence shown here is derived from an EMBL/GenBank/DDBJ whole genome shotgun (WGS) entry which is preliminary data.</text>
</comment>
<dbReference type="PROSITE" id="PS51257">
    <property type="entry name" value="PROKAR_LIPOPROTEIN"/>
    <property type="match status" value="1"/>
</dbReference>
<name>A0AAJ1PS75_9MOLU</name>
<evidence type="ECO:0000313" key="3">
    <source>
        <dbReference type="Proteomes" id="UP001224428"/>
    </source>
</evidence>
<dbReference type="EMBL" id="JASDDP010000006">
    <property type="protein sequence ID" value="MDJ1645564.1"/>
    <property type="molecule type" value="Genomic_DNA"/>
</dbReference>
<dbReference type="NCBIfam" id="NF045842">
    <property type="entry name" value="MIP_near_MIB"/>
    <property type="match status" value="1"/>
</dbReference>
<keyword evidence="3" id="KW-1185">Reference proteome</keyword>
<dbReference type="RefSeq" id="WP_283827105.1">
    <property type="nucleotide sequence ID" value="NZ_JASDDP010000006.1"/>
</dbReference>
<accession>A0AAJ1PS75</accession>
<dbReference type="Pfam" id="PF01732">
    <property type="entry name" value="Mycop_pep_DUF31"/>
    <property type="match status" value="1"/>
</dbReference>
<dbReference type="InterPro" id="IPR022382">
    <property type="entry name" value="Mycoplasma_peptidase_DUF31"/>
</dbReference>
<evidence type="ECO:0000313" key="2">
    <source>
        <dbReference type="EMBL" id="MDJ1645564.1"/>
    </source>
</evidence>
<sequence>MRKKILLPILSISLTAVSTIAISCVKQEEKSYDIKLSNFKFKTLEGDIVDPSKIDIKKVIKENIEFEKNGEDANKFEFSITKVKPNFNKKELELIIEVKDKETKETIGLIHKNVLGFKGTKTNIEFDNFKFKNKYGMMLEAADVYAKDISALDVVYEASGENLKYYNHNVSNVKVENGNLKIYIDIFPKDSNNSIETIIKTLTGFKKDESSIIVPEVNNETSDIDTYLNASQSERFEIDNKDYYQQILKRINSQIESYRPEVKRNSELIEKFDEQAKKLDIDSYNHLLAKNFTLPVLEDGVKKLQIFEGERLQGPSKTDAFGVHNKYLIGGLARNLINEKYKDIALQTFAINFTNKVPRTLNERIMDIEYAFNETFKRIKYKNEESNESDKKDVVVWMNNTFARMNIFLDLTKKYQPSQLTKAKEIVKKYQDKLKQLDQYNFFASHTFNGEKFDENSNLSLYKKEDYISYEPDNYVLKNTAGTMWILDAKVEENGKYPTKFFFGTNVHVADAFGENTISIAISRPNESIVIKQELKPNENDPRFDTFTFPIRKQGTLKQKASESLLSAGELFKNIFMAKDFLKAKPADYLVKSQAKKYQDTEDFADFAIMEMDFSKIKDFEQIGMYANNDIESVISIKNREKYNQAESFAKLFTNEYASEKNKDKRIKLLKESYLKNYEKIDSPLAGNIASNIDSLYLLGYPSTQFDYYLSMGDKKYTNYKYIANSQYKQSLWINASSNFDNSQNINHERGNRLSYQIGLRNFKSKPGIVDAFLSVPNKNADAFYQAPDGKKFINMGLEYAPRFYSPGGGASGSSMRNQDNEIIGAYHLKYGNFGEIGTGLTIALRSEGFNYQGLFGDYNLPQYDLIYGKGKEQKNSYREQLGKIYPDIKTFLLPHGTKEEGIPDEFKFKN</sequence>
<dbReference type="AlphaFoldDB" id="A0AAJ1PS75"/>
<gene>
    <name evidence="2" type="ORF">QLQ80_00470</name>
</gene>
<protein>
    <submittedName>
        <fullName evidence="2">DUF31 family protein</fullName>
    </submittedName>
</protein>
<reference evidence="2" key="1">
    <citation type="submission" date="2023-05" db="EMBL/GenBank/DDBJ databases">
        <title>Mycoplasma phocimorsus sp. nov., isolated from Scandinavian patients with seal finger or septic arthritis after contact with seals.</title>
        <authorList>
            <person name="Skafte-Holm A."/>
            <person name="Pedersen T.R."/>
            <person name="Froelund M."/>
            <person name="Stegger M."/>
            <person name="Qvortrup K."/>
            <person name="Michaels D.L."/>
            <person name="Brown D.R."/>
            <person name="Jensen J.S."/>
        </authorList>
    </citation>
    <scope>NUCLEOTIDE SEQUENCE</scope>
    <source>
        <strain evidence="2">M5725</strain>
    </source>
</reference>
<organism evidence="2 3">
    <name type="scientific">Mycoplasma phocimorsus</name>
    <dbReference type="NCBI Taxonomy" id="3045839"/>
    <lineage>
        <taxon>Bacteria</taxon>
        <taxon>Bacillati</taxon>
        <taxon>Mycoplasmatota</taxon>
        <taxon>Mollicutes</taxon>
        <taxon>Mycoplasmataceae</taxon>
        <taxon>Mycoplasma</taxon>
    </lineage>
</organism>